<organism evidence="1 2">
    <name type="scientific">Avena sativa</name>
    <name type="common">Oat</name>
    <dbReference type="NCBI Taxonomy" id="4498"/>
    <lineage>
        <taxon>Eukaryota</taxon>
        <taxon>Viridiplantae</taxon>
        <taxon>Streptophyta</taxon>
        <taxon>Embryophyta</taxon>
        <taxon>Tracheophyta</taxon>
        <taxon>Spermatophyta</taxon>
        <taxon>Magnoliopsida</taxon>
        <taxon>Liliopsida</taxon>
        <taxon>Poales</taxon>
        <taxon>Poaceae</taxon>
        <taxon>BOP clade</taxon>
        <taxon>Pooideae</taxon>
        <taxon>Poodae</taxon>
        <taxon>Poeae</taxon>
        <taxon>Poeae Chloroplast Group 1 (Aveneae type)</taxon>
        <taxon>Aveninae</taxon>
        <taxon>Avena</taxon>
    </lineage>
</organism>
<proteinExistence type="predicted"/>
<name>A0ACD5X4U4_AVESA</name>
<evidence type="ECO:0000313" key="1">
    <source>
        <dbReference type="EnsemblPlants" id="AVESA.00010b.r2.4DG0739310.1.CDS"/>
    </source>
</evidence>
<reference evidence="1" key="1">
    <citation type="submission" date="2021-05" db="EMBL/GenBank/DDBJ databases">
        <authorList>
            <person name="Scholz U."/>
            <person name="Mascher M."/>
            <person name="Fiebig A."/>
        </authorList>
    </citation>
    <scope>NUCLEOTIDE SEQUENCE [LARGE SCALE GENOMIC DNA]</scope>
</reference>
<dbReference type="EnsemblPlants" id="AVESA.00010b.r2.4DG0739310.1">
    <property type="protein sequence ID" value="AVESA.00010b.r2.4DG0739310.1.CDS"/>
    <property type="gene ID" value="AVESA.00010b.r2.4DG0739310"/>
</dbReference>
<dbReference type="Proteomes" id="UP001732700">
    <property type="component" value="Chromosome 4D"/>
</dbReference>
<reference evidence="1" key="2">
    <citation type="submission" date="2025-09" db="UniProtKB">
        <authorList>
            <consortium name="EnsemblPlants"/>
        </authorList>
    </citation>
    <scope>IDENTIFICATION</scope>
</reference>
<protein>
    <submittedName>
        <fullName evidence="1">Uncharacterized protein</fullName>
    </submittedName>
</protein>
<accession>A0ACD5X4U4</accession>
<keyword evidence="2" id="KW-1185">Reference proteome</keyword>
<sequence length="300" mass="33015">MQEICKASTIHQESGQKLYGPFAESLLPFPELANSTGGKAREFSNELRSSSKASKSSTPLFEGPAGANQPAGIIDSSADAYAKMITVFIPFLVDESSFLAHFMCFDVAAFDDSDSETNSPRSTSEASSSSVKPSNDAADLGLLNGCLQELLDGIQEDFYALVDWAFKLDPLTCIAMHGITDRYISAQKAEVAGYVPVLLDDLETRITILFGRIPFQVGMSKVDFRKMLKSSLTGLDKTINAMYRKLQKNMTAEELLPSLWEKCKKEFLDKYATFLKLIAKIYPNETVTSVNDMRDTLAAM</sequence>
<evidence type="ECO:0000313" key="2">
    <source>
        <dbReference type="Proteomes" id="UP001732700"/>
    </source>
</evidence>